<evidence type="ECO:0000256" key="3">
    <source>
        <dbReference type="ARBA" id="ARBA00022448"/>
    </source>
</evidence>
<evidence type="ECO:0000256" key="6">
    <source>
        <dbReference type="ARBA" id="ARBA00022840"/>
    </source>
</evidence>
<dbReference type="CDD" id="cd03257">
    <property type="entry name" value="ABC_NikE_OppD_transporters"/>
    <property type="match status" value="2"/>
</dbReference>
<dbReference type="NCBIfam" id="TIGR01727">
    <property type="entry name" value="oligo_HPY"/>
    <property type="match status" value="1"/>
</dbReference>
<dbReference type="PANTHER" id="PTHR43297:SF2">
    <property type="entry name" value="DIPEPTIDE TRANSPORT ATP-BINDING PROTEIN DPPD"/>
    <property type="match status" value="1"/>
</dbReference>
<keyword evidence="6 9" id="KW-0067">ATP-binding</keyword>
<dbReference type="GO" id="GO:0015833">
    <property type="term" value="P:peptide transport"/>
    <property type="evidence" value="ECO:0007669"/>
    <property type="project" value="InterPro"/>
</dbReference>
<comment type="subcellular location">
    <subcellularLocation>
        <location evidence="1">Cell membrane</location>
        <topology evidence="1">Peripheral membrane protein</topology>
    </subcellularLocation>
</comment>
<dbReference type="InterPro" id="IPR027417">
    <property type="entry name" value="P-loop_NTPase"/>
</dbReference>
<comment type="caution">
    <text evidence="9">The sequence shown here is derived from an EMBL/GenBank/DDBJ whole genome shotgun (WGS) entry which is preliminary data.</text>
</comment>
<keyword evidence="4" id="KW-1003">Cell membrane</keyword>
<dbReference type="InterPro" id="IPR003439">
    <property type="entry name" value="ABC_transporter-like_ATP-bd"/>
</dbReference>
<reference evidence="9" key="2">
    <citation type="submission" date="2020-09" db="EMBL/GenBank/DDBJ databases">
        <authorList>
            <person name="Sun Q."/>
            <person name="Zhou Y."/>
        </authorList>
    </citation>
    <scope>NUCLEOTIDE SEQUENCE</scope>
    <source>
        <strain evidence="9">CGMCC 4.7278</strain>
    </source>
</reference>
<dbReference type="GO" id="GO:0005886">
    <property type="term" value="C:plasma membrane"/>
    <property type="evidence" value="ECO:0007669"/>
    <property type="project" value="UniProtKB-SubCell"/>
</dbReference>
<dbReference type="InterPro" id="IPR003593">
    <property type="entry name" value="AAA+_ATPase"/>
</dbReference>
<evidence type="ECO:0000256" key="1">
    <source>
        <dbReference type="ARBA" id="ARBA00004202"/>
    </source>
</evidence>
<dbReference type="InterPro" id="IPR050388">
    <property type="entry name" value="ABC_Ni/Peptide_Import"/>
</dbReference>
<feature type="domain" description="ABC transporter" evidence="8">
    <location>
        <begin position="338"/>
        <end position="574"/>
    </location>
</feature>
<dbReference type="PROSITE" id="PS50893">
    <property type="entry name" value="ABC_TRANSPORTER_2"/>
    <property type="match status" value="2"/>
</dbReference>
<evidence type="ECO:0000256" key="5">
    <source>
        <dbReference type="ARBA" id="ARBA00022741"/>
    </source>
</evidence>
<dbReference type="PANTHER" id="PTHR43297">
    <property type="entry name" value="OLIGOPEPTIDE TRANSPORT ATP-BINDING PROTEIN APPD"/>
    <property type="match status" value="1"/>
</dbReference>
<name>A0A917Q9I0_9NOCA</name>
<dbReference type="AlphaFoldDB" id="A0A917Q9I0"/>
<organism evidence="9 10">
    <name type="scientific">Nocardia camponoti</name>
    <dbReference type="NCBI Taxonomy" id="1616106"/>
    <lineage>
        <taxon>Bacteria</taxon>
        <taxon>Bacillati</taxon>
        <taxon>Actinomycetota</taxon>
        <taxon>Actinomycetes</taxon>
        <taxon>Mycobacteriales</taxon>
        <taxon>Nocardiaceae</taxon>
        <taxon>Nocardia</taxon>
    </lineage>
</organism>
<dbReference type="GO" id="GO:0016887">
    <property type="term" value="F:ATP hydrolysis activity"/>
    <property type="evidence" value="ECO:0007669"/>
    <property type="project" value="InterPro"/>
</dbReference>
<dbReference type="SMART" id="SM00382">
    <property type="entry name" value="AAA"/>
    <property type="match status" value="2"/>
</dbReference>
<dbReference type="RefSeq" id="WP_188827042.1">
    <property type="nucleotide sequence ID" value="NZ_BMMW01000001.1"/>
</dbReference>
<dbReference type="SUPFAM" id="SSF52540">
    <property type="entry name" value="P-loop containing nucleoside triphosphate hydrolases"/>
    <property type="match status" value="2"/>
</dbReference>
<keyword evidence="3" id="KW-0813">Transport</keyword>
<protein>
    <submittedName>
        <fullName evidence="9">ABC transporter ATP-binding protein</fullName>
    </submittedName>
</protein>
<evidence type="ECO:0000256" key="7">
    <source>
        <dbReference type="ARBA" id="ARBA00023136"/>
    </source>
</evidence>
<evidence type="ECO:0000256" key="2">
    <source>
        <dbReference type="ARBA" id="ARBA00005417"/>
    </source>
</evidence>
<dbReference type="GO" id="GO:0005524">
    <property type="term" value="F:ATP binding"/>
    <property type="evidence" value="ECO:0007669"/>
    <property type="project" value="UniProtKB-KW"/>
</dbReference>
<keyword evidence="5" id="KW-0547">Nucleotide-binding</keyword>
<keyword evidence="10" id="KW-1185">Reference proteome</keyword>
<evidence type="ECO:0000259" key="8">
    <source>
        <dbReference type="PROSITE" id="PS50893"/>
    </source>
</evidence>
<evidence type="ECO:0000313" key="10">
    <source>
        <dbReference type="Proteomes" id="UP000612956"/>
    </source>
</evidence>
<comment type="similarity">
    <text evidence="2">Belongs to the ABC transporter superfamily.</text>
</comment>
<dbReference type="Gene3D" id="3.40.50.300">
    <property type="entry name" value="P-loop containing nucleotide triphosphate hydrolases"/>
    <property type="match status" value="2"/>
</dbReference>
<keyword evidence="7" id="KW-0472">Membrane</keyword>
<accession>A0A917Q9I0</accession>
<dbReference type="InterPro" id="IPR017871">
    <property type="entry name" value="ABC_transporter-like_CS"/>
</dbReference>
<feature type="domain" description="ABC transporter" evidence="8">
    <location>
        <begin position="5"/>
        <end position="249"/>
    </location>
</feature>
<proteinExistence type="inferred from homology"/>
<sequence length="588" mass="61463">MSDVVTVTDLRVALDDDTSIVSGFELTLAAGEIVGLVGESGSGKTTAAMALLGYTRSGSRIVGGRVSVDGVDVLADATSVRGRRVAYVAQDPGSALDPRQRVGAVLAETVRTHFPDLASAGVAERVSTALTDVGLPADADFTRRFPHQLSGGQQQRLIIATAFVTRPAVVVLDEPTTALDVTTQARILDTLRTLCARYSTAAVYVSHDLAVVEQIADRVVVLYAGRIAESGSRDDIFDTPAHPYTRGLLAAIPDVASSRPVRAIPGRAPQLGHLTDGCAFAPRCAFATDACRASIPVEVALSQTHSVACVHQGALVDVGSDDVVDAPRTAVADALPVLRVHEVDARYGKSAVLHQVSLEVARGECVAVVGESGSGKTTLARGLVGLGARLSGTVELDGVAPAPTARGRSQTERAALGLVFQNSQRALNPRRRIGATLRDVAKHFGAGAQADEKVRATLTRVALADRVLDLFPRDLSGGERQRVAIARALLGDPQVLICDEITSALDVSVQAAVLDLLARLRADGVALLFITHDLGVVRAVADRVVVLRDGHVVEAGATNAVLDSPTHEYTRALVADSPSLATRLGVRS</sequence>
<dbReference type="PROSITE" id="PS00211">
    <property type="entry name" value="ABC_TRANSPORTER_1"/>
    <property type="match status" value="2"/>
</dbReference>
<evidence type="ECO:0000313" key="9">
    <source>
        <dbReference type="EMBL" id="GGK36226.1"/>
    </source>
</evidence>
<reference evidence="9" key="1">
    <citation type="journal article" date="2014" name="Int. J. Syst. Evol. Microbiol.">
        <title>Complete genome sequence of Corynebacterium casei LMG S-19264T (=DSM 44701T), isolated from a smear-ripened cheese.</title>
        <authorList>
            <consortium name="US DOE Joint Genome Institute (JGI-PGF)"/>
            <person name="Walter F."/>
            <person name="Albersmeier A."/>
            <person name="Kalinowski J."/>
            <person name="Ruckert C."/>
        </authorList>
    </citation>
    <scope>NUCLEOTIDE SEQUENCE</scope>
    <source>
        <strain evidence="9">CGMCC 4.7278</strain>
    </source>
</reference>
<dbReference type="InterPro" id="IPR013563">
    <property type="entry name" value="Oligopep_ABC_C"/>
</dbReference>
<evidence type="ECO:0000256" key="4">
    <source>
        <dbReference type="ARBA" id="ARBA00022475"/>
    </source>
</evidence>
<dbReference type="Pfam" id="PF00005">
    <property type="entry name" value="ABC_tran"/>
    <property type="match status" value="2"/>
</dbReference>
<dbReference type="Pfam" id="PF08352">
    <property type="entry name" value="oligo_HPY"/>
    <property type="match status" value="2"/>
</dbReference>
<gene>
    <name evidence="9" type="ORF">GCM10011591_04860</name>
</gene>
<dbReference type="Proteomes" id="UP000612956">
    <property type="component" value="Unassembled WGS sequence"/>
</dbReference>
<dbReference type="EMBL" id="BMMW01000001">
    <property type="protein sequence ID" value="GGK36226.1"/>
    <property type="molecule type" value="Genomic_DNA"/>
</dbReference>
<dbReference type="NCBIfam" id="NF008453">
    <property type="entry name" value="PRK11308.1"/>
    <property type="match status" value="2"/>
</dbReference>